<dbReference type="PANTHER" id="PTHR10992">
    <property type="entry name" value="METHYLESTERASE FAMILY MEMBER"/>
    <property type="match status" value="1"/>
</dbReference>
<keyword evidence="6" id="KW-0539">Nucleus</keyword>
<dbReference type="Proteomes" id="UP001154282">
    <property type="component" value="Unassembled WGS sequence"/>
</dbReference>
<dbReference type="InterPro" id="IPR003340">
    <property type="entry name" value="B3_DNA-bd"/>
</dbReference>
<protein>
    <recommendedName>
        <fullName evidence="8">TF-B3 domain-containing protein</fullName>
    </recommendedName>
</protein>
<dbReference type="GO" id="GO:0080032">
    <property type="term" value="F:methyl jasmonate esterase activity"/>
    <property type="evidence" value="ECO:0007669"/>
    <property type="project" value="TreeGrafter"/>
</dbReference>
<dbReference type="PROSITE" id="PS50863">
    <property type="entry name" value="B3"/>
    <property type="match status" value="1"/>
</dbReference>
<comment type="caution">
    <text evidence="9">The sequence shown here is derived from an EMBL/GenBank/DDBJ whole genome shotgun (WGS) entry which is preliminary data.</text>
</comment>
<evidence type="ECO:0000256" key="1">
    <source>
        <dbReference type="ARBA" id="ARBA00004123"/>
    </source>
</evidence>
<dbReference type="InterPro" id="IPR045889">
    <property type="entry name" value="MES/HNL"/>
</dbReference>
<dbReference type="GO" id="GO:0009696">
    <property type="term" value="P:salicylic acid metabolic process"/>
    <property type="evidence" value="ECO:0007669"/>
    <property type="project" value="TreeGrafter"/>
</dbReference>
<dbReference type="AlphaFoldDB" id="A0AAV0R9M2"/>
<dbReference type="InterPro" id="IPR015300">
    <property type="entry name" value="DNA-bd_pseudobarrel_sf"/>
</dbReference>
<dbReference type="PANTHER" id="PTHR10992:SF1083">
    <property type="entry name" value="METHYLESTERASE 1"/>
    <property type="match status" value="1"/>
</dbReference>
<proteinExistence type="predicted"/>
<evidence type="ECO:0000256" key="7">
    <source>
        <dbReference type="SAM" id="MobiDB-lite"/>
    </source>
</evidence>
<evidence type="ECO:0000259" key="8">
    <source>
        <dbReference type="PROSITE" id="PS50863"/>
    </source>
</evidence>
<keyword evidence="2" id="KW-0378">Hydrolase</keyword>
<dbReference type="CDD" id="cd10017">
    <property type="entry name" value="B3_DNA"/>
    <property type="match status" value="1"/>
</dbReference>
<keyword evidence="3" id="KW-0805">Transcription regulation</keyword>
<dbReference type="SUPFAM" id="SSF101936">
    <property type="entry name" value="DNA-binding pseudobarrel domain"/>
    <property type="match status" value="1"/>
</dbReference>
<evidence type="ECO:0000313" key="10">
    <source>
        <dbReference type="Proteomes" id="UP001154282"/>
    </source>
</evidence>
<keyword evidence="4" id="KW-0238">DNA-binding</keyword>
<dbReference type="GO" id="GO:0009694">
    <property type="term" value="P:jasmonic acid metabolic process"/>
    <property type="evidence" value="ECO:0007669"/>
    <property type="project" value="TreeGrafter"/>
</dbReference>
<name>A0AAV0R9M2_9ROSI</name>
<evidence type="ECO:0000256" key="4">
    <source>
        <dbReference type="ARBA" id="ARBA00023125"/>
    </source>
</evidence>
<gene>
    <name evidence="9" type="ORF">LITE_LOCUS47120</name>
</gene>
<feature type="domain" description="TF-B3" evidence="8">
    <location>
        <begin position="62"/>
        <end position="161"/>
    </location>
</feature>
<sequence length="293" mass="33204">MVLDPTASEKKYRCKDVNSLGRLLSEIKVEDEVDFGIGREEVEGCQGKLEQKKNKNGGGKEERKEKLASPLKHVPTKLLPTTFVYEHMMPEHGTVVVSDEEGLGSWPLSFVLRQRERERGQGSFIGGWPAFSRDNSLKLGDVCQFELISEGQMKYCARAPAGAWLDTEFAPASSSQPDFMTMFFGPEFLCSKLYQLCSKEDMELAKALARPSSLYLHDLRKAEKFTEEGCGSVSRVYVICNEDRGMEEEFQRWMIQNYVVEDVMEIKESDHMAMLSVPGKLFDCLCKIAENYS</sequence>
<evidence type="ECO:0000256" key="5">
    <source>
        <dbReference type="ARBA" id="ARBA00023163"/>
    </source>
</evidence>
<organism evidence="9 10">
    <name type="scientific">Linum tenue</name>
    <dbReference type="NCBI Taxonomy" id="586396"/>
    <lineage>
        <taxon>Eukaryota</taxon>
        <taxon>Viridiplantae</taxon>
        <taxon>Streptophyta</taxon>
        <taxon>Embryophyta</taxon>
        <taxon>Tracheophyta</taxon>
        <taxon>Spermatophyta</taxon>
        <taxon>Magnoliopsida</taxon>
        <taxon>eudicotyledons</taxon>
        <taxon>Gunneridae</taxon>
        <taxon>Pentapetalae</taxon>
        <taxon>rosids</taxon>
        <taxon>fabids</taxon>
        <taxon>Malpighiales</taxon>
        <taxon>Linaceae</taxon>
        <taxon>Linum</taxon>
    </lineage>
</organism>
<evidence type="ECO:0000256" key="6">
    <source>
        <dbReference type="ARBA" id="ARBA00023242"/>
    </source>
</evidence>
<dbReference type="GO" id="GO:0005634">
    <property type="term" value="C:nucleus"/>
    <property type="evidence" value="ECO:0007669"/>
    <property type="project" value="UniProtKB-SubCell"/>
</dbReference>
<evidence type="ECO:0000313" key="9">
    <source>
        <dbReference type="EMBL" id="CAI0554250.1"/>
    </source>
</evidence>
<evidence type="ECO:0000256" key="3">
    <source>
        <dbReference type="ARBA" id="ARBA00023015"/>
    </source>
</evidence>
<dbReference type="Gene3D" id="3.40.50.1820">
    <property type="entry name" value="alpha/beta hydrolase"/>
    <property type="match status" value="1"/>
</dbReference>
<dbReference type="InterPro" id="IPR029058">
    <property type="entry name" value="AB_hydrolase_fold"/>
</dbReference>
<accession>A0AAV0R9M2</accession>
<dbReference type="GO" id="GO:0003677">
    <property type="term" value="F:DNA binding"/>
    <property type="evidence" value="ECO:0007669"/>
    <property type="project" value="UniProtKB-KW"/>
</dbReference>
<dbReference type="Pfam" id="PF02362">
    <property type="entry name" value="B3"/>
    <property type="match status" value="1"/>
</dbReference>
<keyword evidence="10" id="KW-1185">Reference proteome</keyword>
<dbReference type="GO" id="GO:0080030">
    <property type="term" value="F:methyl indole-3-acetate esterase activity"/>
    <property type="evidence" value="ECO:0007669"/>
    <property type="project" value="TreeGrafter"/>
</dbReference>
<dbReference type="EMBL" id="CAMGYJ010000010">
    <property type="protein sequence ID" value="CAI0554250.1"/>
    <property type="molecule type" value="Genomic_DNA"/>
</dbReference>
<keyword evidence="5" id="KW-0804">Transcription</keyword>
<comment type="subcellular location">
    <subcellularLocation>
        <location evidence="1">Nucleus</location>
    </subcellularLocation>
</comment>
<reference evidence="9" key="1">
    <citation type="submission" date="2022-08" db="EMBL/GenBank/DDBJ databases">
        <authorList>
            <person name="Gutierrez-Valencia J."/>
        </authorList>
    </citation>
    <scope>NUCLEOTIDE SEQUENCE</scope>
</reference>
<dbReference type="GO" id="GO:0080031">
    <property type="term" value="F:methyl salicylate esterase activity"/>
    <property type="evidence" value="ECO:0007669"/>
    <property type="project" value="TreeGrafter"/>
</dbReference>
<feature type="region of interest" description="Disordered" evidence="7">
    <location>
        <begin position="46"/>
        <end position="69"/>
    </location>
</feature>
<dbReference type="SMART" id="SM01019">
    <property type="entry name" value="B3"/>
    <property type="match status" value="1"/>
</dbReference>
<evidence type="ECO:0000256" key="2">
    <source>
        <dbReference type="ARBA" id="ARBA00022801"/>
    </source>
</evidence>
<feature type="compositionally biased region" description="Basic and acidic residues" evidence="7">
    <location>
        <begin position="49"/>
        <end position="67"/>
    </location>
</feature>